<sequence length="103" mass="11581">MSEEFDYLGDRRISKLLDLVLQLATEVHVGRQRTRALEALLVRSGTLTAGDLDTFRATADEAATLDRERDAYTRRLVRIITESGPAEHPLREQWEDALATKAG</sequence>
<evidence type="ECO:0000313" key="1">
    <source>
        <dbReference type="EMBL" id="GEL21101.1"/>
    </source>
</evidence>
<organism evidence="1 2">
    <name type="scientific">Pseudonocardia sulfidoxydans NBRC 16205</name>
    <dbReference type="NCBI Taxonomy" id="1223511"/>
    <lineage>
        <taxon>Bacteria</taxon>
        <taxon>Bacillati</taxon>
        <taxon>Actinomycetota</taxon>
        <taxon>Actinomycetes</taxon>
        <taxon>Pseudonocardiales</taxon>
        <taxon>Pseudonocardiaceae</taxon>
        <taxon>Pseudonocardia</taxon>
    </lineage>
</organism>
<name>A0A511D8H7_9PSEU</name>
<dbReference type="RefSeq" id="WP_147101351.1">
    <property type="nucleotide sequence ID" value="NZ_BJVJ01000001.1"/>
</dbReference>
<comment type="caution">
    <text evidence="1">The sequence shown here is derived from an EMBL/GenBank/DDBJ whole genome shotgun (WGS) entry which is preliminary data.</text>
</comment>
<dbReference type="AlphaFoldDB" id="A0A511D8H7"/>
<dbReference type="EMBL" id="BJVJ01000001">
    <property type="protein sequence ID" value="GEL21101.1"/>
    <property type="molecule type" value="Genomic_DNA"/>
</dbReference>
<reference evidence="1 2" key="1">
    <citation type="submission" date="2019-07" db="EMBL/GenBank/DDBJ databases">
        <title>Whole genome shotgun sequence of Pseudonocardia sulfidoxydans NBRC 16205.</title>
        <authorList>
            <person name="Hosoyama A."/>
            <person name="Uohara A."/>
            <person name="Ohji S."/>
            <person name="Ichikawa N."/>
        </authorList>
    </citation>
    <scope>NUCLEOTIDE SEQUENCE [LARGE SCALE GENOMIC DNA]</scope>
    <source>
        <strain evidence="1 2">NBRC 16205</strain>
    </source>
</reference>
<keyword evidence="2" id="KW-1185">Reference proteome</keyword>
<gene>
    <name evidence="1" type="ORF">PSU4_00550</name>
</gene>
<dbReference type="Proteomes" id="UP000321685">
    <property type="component" value="Unassembled WGS sequence"/>
</dbReference>
<accession>A0A511D8H7</accession>
<evidence type="ECO:0000313" key="2">
    <source>
        <dbReference type="Proteomes" id="UP000321685"/>
    </source>
</evidence>
<dbReference type="OrthoDB" id="3389271at2"/>
<proteinExistence type="predicted"/>
<protein>
    <submittedName>
        <fullName evidence="1">Uncharacterized protein</fullName>
    </submittedName>
</protein>